<feature type="signal peptide" evidence="1">
    <location>
        <begin position="1"/>
        <end position="15"/>
    </location>
</feature>
<keyword evidence="1" id="KW-0732">Signal</keyword>
<name>A0A0E9REM5_ANGAN</name>
<reference evidence="2" key="1">
    <citation type="submission" date="2014-11" db="EMBL/GenBank/DDBJ databases">
        <authorList>
            <person name="Amaro Gonzalez C."/>
        </authorList>
    </citation>
    <scope>NUCLEOTIDE SEQUENCE</scope>
</reference>
<dbReference type="EMBL" id="GBXM01081647">
    <property type="protein sequence ID" value="JAH26930.1"/>
    <property type="molecule type" value="Transcribed_RNA"/>
</dbReference>
<organism evidence="2">
    <name type="scientific">Anguilla anguilla</name>
    <name type="common">European freshwater eel</name>
    <name type="synonym">Muraena anguilla</name>
    <dbReference type="NCBI Taxonomy" id="7936"/>
    <lineage>
        <taxon>Eukaryota</taxon>
        <taxon>Metazoa</taxon>
        <taxon>Chordata</taxon>
        <taxon>Craniata</taxon>
        <taxon>Vertebrata</taxon>
        <taxon>Euteleostomi</taxon>
        <taxon>Actinopterygii</taxon>
        <taxon>Neopterygii</taxon>
        <taxon>Teleostei</taxon>
        <taxon>Anguilliformes</taxon>
        <taxon>Anguillidae</taxon>
        <taxon>Anguilla</taxon>
    </lineage>
</organism>
<evidence type="ECO:0000313" key="2">
    <source>
        <dbReference type="EMBL" id="JAH26930.1"/>
    </source>
</evidence>
<sequence length="32" mass="3543">MTALFVVYVLTLANANLVATHRAHNCAESLWI</sequence>
<accession>A0A0E9REM5</accession>
<dbReference type="AlphaFoldDB" id="A0A0E9REM5"/>
<protein>
    <submittedName>
        <fullName evidence="2">Uncharacterized protein</fullName>
    </submittedName>
</protein>
<proteinExistence type="predicted"/>
<feature type="chain" id="PRO_5012610430" evidence="1">
    <location>
        <begin position="16"/>
        <end position="32"/>
    </location>
</feature>
<evidence type="ECO:0000256" key="1">
    <source>
        <dbReference type="SAM" id="SignalP"/>
    </source>
</evidence>
<reference evidence="2" key="2">
    <citation type="journal article" date="2015" name="Fish Shellfish Immunol.">
        <title>Early steps in the European eel (Anguilla anguilla)-Vibrio vulnificus interaction in the gills: Role of the RtxA13 toxin.</title>
        <authorList>
            <person name="Callol A."/>
            <person name="Pajuelo D."/>
            <person name="Ebbesson L."/>
            <person name="Teles M."/>
            <person name="MacKenzie S."/>
            <person name="Amaro C."/>
        </authorList>
    </citation>
    <scope>NUCLEOTIDE SEQUENCE</scope>
</reference>